<dbReference type="Pfam" id="PF01571">
    <property type="entry name" value="GCV_T"/>
    <property type="match status" value="1"/>
</dbReference>
<comment type="caution">
    <text evidence="6">The sequence shown here is derived from an EMBL/GenBank/DDBJ whole genome shotgun (WGS) entry which is preliminary data.</text>
</comment>
<evidence type="ECO:0000256" key="1">
    <source>
        <dbReference type="ARBA" id="ARBA00008609"/>
    </source>
</evidence>
<dbReference type="Gene3D" id="3.50.50.60">
    <property type="entry name" value="FAD/NAD(P)-binding domain"/>
    <property type="match status" value="1"/>
</dbReference>
<keyword evidence="2" id="KW-0560">Oxidoreductase</keyword>
<dbReference type="InterPro" id="IPR036188">
    <property type="entry name" value="FAD/NAD-bd_sf"/>
</dbReference>
<dbReference type="Pfam" id="PF12831">
    <property type="entry name" value="FAD_oxidored"/>
    <property type="match status" value="1"/>
</dbReference>
<dbReference type="SUPFAM" id="SSF101790">
    <property type="entry name" value="Aminomethyltransferase beta-barrel domain"/>
    <property type="match status" value="1"/>
</dbReference>
<evidence type="ECO:0000259" key="3">
    <source>
        <dbReference type="Pfam" id="PF01571"/>
    </source>
</evidence>
<dbReference type="SUPFAM" id="SSF51905">
    <property type="entry name" value="FAD/NAD(P)-binding domain"/>
    <property type="match status" value="1"/>
</dbReference>
<feature type="domain" description="Aminomethyltransferase C-terminal" evidence="4">
    <location>
        <begin position="879"/>
        <end position="964"/>
    </location>
</feature>
<keyword evidence="7" id="KW-1185">Reference proteome</keyword>
<feature type="domain" description="GCVT N-terminal" evidence="3">
    <location>
        <begin position="588"/>
        <end position="858"/>
    </location>
</feature>
<dbReference type="Proteomes" id="UP001595828">
    <property type="component" value="Unassembled WGS sequence"/>
</dbReference>
<dbReference type="InterPro" id="IPR027266">
    <property type="entry name" value="TrmE/GcvT-like"/>
</dbReference>
<evidence type="ECO:0000313" key="6">
    <source>
        <dbReference type="EMBL" id="MFC4295971.1"/>
    </source>
</evidence>
<sequence>MTRAPHGGLVDRARPIAFSFDGRPMQGYSGDTLASALIANGVKIVGRSFKYHRPRGILTDGADEPNALLTLHRGARALPNSKAPVVELVDGMEAFSQNCWPSPRFDLMAINGLFSPIFVAGFYYKTFMWPAAFWERIYEPLIRRAAGLGKLSDQPDPDTYDRSHAFADLLVIGAGVAGLTAALEAARMGQRVILVEQDAELGGRLLSERGDVGGKPGVAWAKDATAELAGLSNVTMLNRTSLFGAYDGRSYGAVERVSEHLSQAVSGMPRQRYWKIVADHAVFATGATERPIAFAGNDRPGVMMASAVQTYVNRYAALPGQRAAVFAQCDSAYATAADLVAAGVEVVAIVDPRPDAGQVERSIAPIIRGEVVRTHGKCLKAMTVRRPDGSTHKLKVDLLAVAGGWNPNIGFASHLGQRPTWSDQLQAFVQDAPPEGMHFIGAAAGRNSVDAAMIDARAAVAALCRGVGIARATHTDRLAAPLVVSGSDKKAFVDFQHDVTVSDVVLAQQEGYASVEHLKRYTTLGMATDQGKIGQVLGHALLARLRGKDISAVGTIAARPPHTPVAIGALAGIHRGEHLKPTRLTPTHDWAVSQGASFINAGLWKRAQWYTRPGDADWLASAVREAKAVRSAVGICDVSTLGKIEIAGSDATLLLERLYCNAMASLAVGKVRYGVMLREDGFVFDDGTVARISADRYVISTTTANAIAVMRHIDYALQVIWPDLDAQACSITENWAQVAVAGPNSRTLLQRLLPDIDLCNEAFPFMGALEGRWAGAPMRLFRISFSGELAYEIAVPAGLGDALTRRLMDLGRDLGCTPYGLEALGILRIEKGHAAGGELNGQITAGDLGLGRIVSKKKDFIGRALAERAALLDPDRQVLVGLAPLDPAARVTGGSHILPRGVPVTAAHDDGHVTSVAFSPTLNRWIALGFLARGAERIGEVVNVASPVRGTSMDMIVSSAIFVDPEGERLRG</sequence>
<dbReference type="SUPFAM" id="SSF103025">
    <property type="entry name" value="Folate-binding domain"/>
    <property type="match status" value="1"/>
</dbReference>
<dbReference type="NCBIfam" id="TIGR01372">
    <property type="entry name" value="soxA"/>
    <property type="match status" value="1"/>
</dbReference>
<dbReference type="InterPro" id="IPR041854">
    <property type="entry name" value="BFD-like_2Fe2S-bd_dom_sf"/>
</dbReference>
<dbReference type="Pfam" id="PF17806">
    <property type="entry name" value="SO_alpha_A3"/>
    <property type="match status" value="1"/>
</dbReference>
<dbReference type="Gene3D" id="3.10.20.440">
    <property type="entry name" value="2Fe-2S iron-sulphur cluster binding domain, sarcosine oxidase, alpha subunit, N-terminal domain"/>
    <property type="match status" value="1"/>
</dbReference>
<dbReference type="InterPro" id="IPR006277">
    <property type="entry name" value="Sarcosine_oxidase_asu"/>
</dbReference>
<dbReference type="PANTHER" id="PTHR43757">
    <property type="entry name" value="AMINOMETHYLTRANSFERASE"/>
    <property type="match status" value="1"/>
</dbReference>
<evidence type="ECO:0000256" key="2">
    <source>
        <dbReference type="ARBA" id="ARBA00023002"/>
    </source>
</evidence>
<dbReference type="InterPro" id="IPR013977">
    <property type="entry name" value="GcvT_C"/>
</dbReference>
<evidence type="ECO:0000259" key="5">
    <source>
        <dbReference type="Pfam" id="PF17806"/>
    </source>
</evidence>
<proteinExistence type="inferred from homology"/>
<dbReference type="InterPro" id="IPR029043">
    <property type="entry name" value="GcvT/YgfZ_C"/>
</dbReference>
<name>A0ABV8RRD9_9SPHN</name>
<dbReference type="Gene3D" id="3.30.1360.120">
    <property type="entry name" value="Probable tRNA modification gtpase trme, domain 1"/>
    <property type="match status" value="1"/>
</dbReference>
<feature type="domain" description="SoxA A3" evidence="5">
    <location>
        <begin position="489"/>
        <end position="572"/>
    </location>
</feature>
<dbReference type="Pfam" id="PF13510">
    <property type="entry name" value="Fer2_4"/>
    <property type="match status" value="1"/>
</dbReference>
<dbReference type="Pfam" id="PF08669">
    <property type="entry name" value="GCV_T_C"/>
    <property type="match status" value="1"/>
</dbReference>
<dbReference type="RefSeq" id="WP_379539426.1">
    <property type="nucleotide sequence ID" value="NZ_JBHSDR010000006.1"/>
</dbReference>
<evidence type="ECO:0000313" key="7">
    <source>
        <dbReference type="Proteomes" id="UP001595828"/>
    </source>
</evidence>
<dbReference type="EMBL" id="JBHSDR010000006">
    <property type="protein sequence ID" value="MFC4295971.1"/>
    <property type="molecule type" value="Genomic_DNA"/>
</dbReference>
<dbReference type="PRINTS" id="PR00411">
    <property type="entry name" value="PNDRDTASEI"/>
</dbReference>
<reference evidence="7" key="1">
    <citation type="journal article" date="2019" name="Int. J. Syst. Evol. Microbiol.">
        <title>The Global Catalogue of Microorganisms (GCM) 10K type strain sequencing project: providing services to taxonomists for standard genome sequencing and annotation.</title>
        <authorList>
            <consortium name="The Broad Institute Genomics Platform"/>
            <consortium name="The Broad Institute Genome Sequencing Center for Infectious Disease"/>
            <person name="Wu L."/>
            <person name="Ma J."/>
        </authorList>
    </citation>
    <scope>NUCLEOTIDE SEQUENCE [LARGE SCALE GENOMIC DNA]</scope>
    <source>
        <strain evidence="7">CGMCC 1.12989</strain>
    </source>
</reference>
<dbReference type="Gene3D" id="1.10.10.1100">
    <property type="entry name" value="BFD-like [2Fe-2S]-binding domain"/>
    <property type="match status" value="1"/>
</dbReference>
<dbReference type="PIRSF" id="PIRSF037980">
    <property type="entry name" value="SoxA"/>
    <property type="match status" value="1"/>
</dbReference>
<dbReference type="InterPro" id="IPR042204">
    <property type="entry name" value="2Fe-2S-bd_N"/>
</dbReference>
<accession>A0ABV8RRD9</accession>
<dbReference type="InterPro" id="IPR041117">
    <property type="entry name" value="SoxA_A3"/>
</dbReference>
<evidence type="ECO:0000259" key="4">
    <source>
        <dbReference type="Pfam" id="PF08669"/>
    </source>
</evidence>
<dbReference type="InterPro" id="IPR006222">
    <property type="entry name" value="GCVT_N"/>
</dbReference>
<protein>
    <submittedName>
        <fullName evidence="6">Sarcosine oxidase subunit alpha family protein</fullName>
    </submittedName>
</protein>
<organism evidence="6 7">
    <name type="scientific">Novosphingobium tardum</name>
    <dbReference type="NCBI Taxonomy" id="1538021"/>
    <lineage>
        <taxon>Bacteria</taxon>
        <taxon>Pseudomonadati</taxon>
        <taxon>Pseudomonadota</taxon>
        <taxon>Alphaproteobacteria</taxon>
        <taxon>Sphingomonadales</taxon>
        <taxon>Sphingomonadaceae</taxon>
        <taxon>Novosphingobium</taxon>
    </lineage>
</organism>
<dbReference type="InterPro" id="IPR028896">
    <property type="entry name" value="GcvT/YgfZ/DmdA"/>
</dbReference>
<gene>
    <name evidence="6" type="ORF">ACFO0A_12995</name>
</gene>
<dbReference type="PANTHER" id="PTHR43757:SF2">
    <property type="entry name" value="AMINOMETHYLTRANSFERASE, MITOCHONDRIAL"/>
    <property type="match status" value="1"/>
</dbReference>
<dbReference type="PRINTS" id="PR00368">
    <property type="entry name" value="FADPNR"/>
</dbReference>
<comment type="similarity">
    <text evidence="1">Belongs to the GcvT family.</text>
</comment>